<evidence type="ECO:0000313" key="3">
    <source>
        <dbReference type="Proteomes" id="UP001162162"/>
    </source>
</evidence>
<dbReference type="Proteomes" id="UP001162162">
    <property type="component" value="Unassembled WGS sequence"/>
</dbReference>
<accession>A0AAV8XZG0</accession>
<feature type="region of interest" description="Disordered" evidence="1">
    <location>
        <begin position="173"/>
        <end position="312"/>
    </location>
</feature>
<feature type="compositionally biased region" description="Polar residues" evidence="1">
    <location>
        <begin position="252"/>
        <end position="293"/>
    </location>
</feature>
<reference evidence="2" key="1">
    <citation type="journal article" date="2023" name="Insect Mol. Biol.">
        <title>Genome sequencing provides insights into the evolution of gene families encoding plant cell wall-degrading enzymes in longhorned beetles.</title>
        <authorList>
            <person name="Shin N.R."/>
            <person name="Okamura Y."/>
            <person name="Kirsch R."/>
            <person name="Pauchet Y."/>
        </authorList>
    </citation>
    <scope>NUCLEOTIDE SEQUENCE</scope>
    <source>
        <strain evidence="2">AMC_N1</strain>
    </source>
</reference>
<evidence type="ECO:0000313" key="2">
    <source>
        <dbReference type="EMBL" id="KAJ8944128.1"/>
    </source>
</evidence>
<protein>
    <submittedName>
        <fullName evidence="2">Uncharacterized protein</fullName>
    </submittedName>
</protein>
<dbReference type="AlphaFoldDB" id="A0AAV8XZG0"/>
<evidence type="ECO:0000256" key="1">
    <source>
        <dbReference type="SAM" id="MobiDB-lite"/>
    </source>
</evidence>
<feature type="region of interest" description="Disordered" evidence="1">
    <location>
        <begin position="55"/>
        <end position="128"/>
    </location>
</feature>
<name>A0AAV8XZG0_9CUCU</name>
<organism evidence="2 3">
    <name type="scientific">Aromia moschata</name>
    <dbReference type="NCBI Taxonomy" id="1265417"/>
    <lineage>
        <taxon>Eukaryota</taxon>
        <taxon>Metazoa</taxon>
        <taxon>Ecdysozoa</taxon>
        <taxon>Arthropoda</taxon>
        <taxon>Hexapoda</taxon>
        <taxon>Insecta</taxon>
        <taxon>Pterygota</taxon>
        <taxon>Neoptera</taxon>
        <taxon>Endopterygota</taxon>
        <taxon>Coleoptera</taxon>
        <taxon>Polyphaga</taxon>
        <taxon>Cucujiformia</taxon>
        <taxon>Chrysomeloidea</taxon>
        <taxon>Cerambycidae</taxon>
        <taxon>Cerambycinae</taxon>
        <taxon>Callichromatini</taxon>
        <taxon>Aromia</taxon>
    </lineage>
</organism>
<feature type="compositionally biased region" description="Low complexity" evidence="1">
    <location>
        <begin position="100"/>
        <end position="121"/>
    </location>
</feature>
<feature type="compositionally biased region" description="Polar residues" evidence="1">
    <location>
        <begin position="173"/>
        <end position="220"/>
    </location>
</feature>
<proteinExistence type="predicted"/>
<keyword evidence="3" id="KW-1185">Reference proteome</keyword>
<sequence>MYRLLGDQLWLTRTDRSRLYNINRDLMSKLENIWIYLKQVKPVNTDQDEQKMRNTFHETTKKNVPQPIRSPKQERDNSIHGKNNVTVKPIISPQQSSLDTRQQTTLPPHQQPQQATTSQEQRITNKKPVNDYPEKQAVSQLQSNDPKQHIPPTQQYVEPNLEYEDGSVEQYPQQEYDPSNQYDPNQQYDPNETYDPNQEYDPNQQYDPNQEYDPNQQYDPNQEYDPNQHFEQYGDDPTQYPVDPNDPRHQYSTDPNNEINYSTDPGHANQQFLTDPNTLSQQYGIDPTSQNQEYAGFDASPADPNMGASAEQ</sequence>
<comment type="caution">
    <text evidence="2">The sequence shown here is derived from an EMBL/GenBank/DDBJ whole genome shotgun (WGS) entry which is preliminary data.</text>
</comment>
<feature type="compositionally biased region" description="Polar residues" evidence="1">
    <location>
        <begin position="80"/>
        <end position="99"/>
    </location>
</feature>
<gene>
    <name evidence="2" type="ORF">NQ318_013312</name>
</gene>
<dbReference type="EMBL" id="JAPWTK010000266">
    <property type="protein sequence ID" value="KAJ8944128.1"/>
    <property type="molecule type" value="Genomic_DNA"/>
</dbReference>